<gene>
    <name evidence="11" type="primary">LOC106170751</name>
</gene>
<feature type="compositionally biased region" description="Polar residues" evidence="8">
    <location>
        <begin position="582"/>
        <end position="597"/>
    </location>
</feature>
<organism evidence="10 11">
    <name type="scientific">Lingula anatina</name>
    <name type="common">Brachiopod</name>
    <name type="synonym">Lingula unguis</name>
    <dbReference type="NCBI Taxonomy" id="7574"/>
    <lineage>
        <taxon>Eukaryota</taxon>
        <taxon>Metazoa</taxon>
        <taxon>Spiralia</taxon>
        <taxon>Lophotrochozoa</taxon>
        <taxon>Brachiopoda</taxon>
        <taxon>Linguliformea</taxon>
        <taxon>Lingulata</taxon>
        <taxon>Lingulida</taxon>
        <taxon>Linguloidea</taxon>
        <taxon>Lingulidae</taxon>
        <taxon>Lingula</taxon>
    </lineage>
</organism>
<dbReference type="PROSITE" id="PS50157">
    <property type="entry name" value="ZINC_FINGER_C2H2_2"/>
    <property type="match status" value="2"/>
</dbReference>
<dbReference type="AlphaFoldDB" id="A0A1S3J7H7"/>
<feature type="domain" description="C2H2-type" evidence="9">
    <location>
        <begin position="964"/>
        <end position="991"/>
    </location>
</feature>
<feature type="compositionally biased region" description="Polar residues" evidence="8">
    <location>
        <begin position="431"/>
        <end position="443"/>
    </location>
</feature>
<feature type="compositionally biased region" description="Basic and acidic residues" evidence="8">
    <location>
        <begin position="568"/>
        <end position="581"/>
    </location>
</feature>
<keyword evidence="10" id="KW-1185">Reference proteome</keyword>
<dbReference type="PANTHER" id="PTHR24406">
    <property type="entry name" value="TRANSCRIPTIONAL REPRESSOR CTCFL-RELATED"/>
    <property type="match status" value="1"/>
</dbReference>
<evidence type="ECO:0000256" key="6">
    <source>
        <dbReference type="ARBA" id="ARBA00023242"/>
    </source>
</evidence>
<evidence type="ECO:0000256" key="3">
    <source>
        <dbReference type="ARBA" id="ARBA00022737"/>
    </source>
</evidence>
<evidence type="ECO:0000259" key="9">
    <source>
        <dbReference type="PROSITE" id="PS50157"/>
    </source>
</evidence>
<dbReference type="KEGG" id="lak:106170751"/>
<sequence>MSFSATIKSEPPDRGYESAEAAMTVVPVDQVGGIPRIKTEPETLLPFAGSQAPWPSLEQYQARYLTENVPLSKSKQTKTYSNTTTLTTRKRILEPDSSATALAKKKSHEVDPQQCTPKNVHKHTAPASKTAFKCSFCGFDSAGWEEAYLHAAGCAARKEKEGTTGPFPCKTCDSKFKEWEELVQHASNCMSSKAFTCIFCSKTVIGAEELRKHTEVCSKSPNVSQPSTSKEPTIRSQYTCQICKLTFRREDHLKEHTKHCIPLKLARSQFPCTYCKLTFGKEEHLRQHTRFCTKVRKLFPLGSFSGQKANSRRGLACSYCNSSFDTWDAMLEHSQTCEVKLCAEEGRKQAEKAKSAKRKKAVDPIVFPCHICHAKFDTWNGKLKHMPICKSKKKVLFKCSYCGTFIEKEDALKKHVFNCAAKHGVKLSVPSQASEVETQNGKVNDSMRETETQKKGKAGRKDESPVTNKRGEKLTSGPSKEKNDKKATLDTPHVARKSAVTAKASQPDSKTTAPTGNIATSKGQRKDPEVEVDVIVRMTGNFTKKEALSGLKAQEMHLETSSLKTRTRKIEYVGSPDKKDQITPSLENVNATPSISKLSLKRKQVDIESSSTEESSKKRKKTSTSTKEKESDTTGNVNQMQPVVLVPKIPLSYKGVQEEDSGNEGTPAIKKKEIQIPKGGQKKENDSECGTEKSVTNHAENEIPRQGRSTSKRRTAKVCSPQSLALKQKTDKKGSRNKPNSCRSTDSKVTNPDTSTRSEDERTNDFQVDHLQALDLMPTNLRRRQSRKSLLKNKDASEEESDLEKSVNETPASKAKEESRTSKKEVTDSIAGRVRNKTSQRKRINIQNSSLKVFEKDKVKKSPVFHKRSDTHLQTVYHKIFHEKHYRHKHSRSNLPRKSYPVNFSPPLKGSFGCHFCNARFNVWDDVEKHVRLCKRGLEKSIKNQTEHRIGRGPSVGPSESLKLGCKFCGKKFDEWNSVQEHVKTCVARDPGKTTYVTHVRKFHKSTTVQSSPQPVLQKVAKGGQLLSGKQSMTMGTPDEQQRGSVSHSGNEEHVAIKREPLDAAGYYGDMAMQYLENYSILDFPDLPQEHSTPTTSVAPDQTGEVVFPGYTITELDQPGTSTKTEEASGLHIEGERHISEQEFSSLSADSEAESVQNTNTGTIQKNQETNQVDAGVSTQVKEEPKDAIGSFECAFCHSRILCVSWDDVKKHTTECMPQK</sequence>
<feature type="compositionally biased region" description="Basic and acidic residues" evidence="8">
    <location>
        <begin position="445"/>
        <end position="488"/>
    </location>
</feature>
<evidence type="ECO:0000256" key="8">
    <source>
        <dbReference type="SAM" id="MobiDB-lite"/>
    </source>
</evidence>
<keyword evidence="5" id="KW-0862">Zinc</keyword>
<dbReference type="OrthoDB" id="3268450at2759"/>
<keyword evidence="4 7" id="KW-0863">Zinc-finger</keyword>
<feature type="compositionally biased region" description="Basic and acidic residues" evidence="8">
    <location>
        <begin position="756"/>
        <end position="768"/>
    </location>
</feature>
<feature type="region of interest" description="Disordered" evidence="8">
    <location>
        <begin position="559"/>
        <end position="830"/>
    </location>
</feature>
<keyword evidence="3" id="KW-0677">Repeat</keyword>
<dbReference type="Gene3D" id="3.30.160.60">
    <property type="entry name" value="Classic Zinc Finger"/>
    <property type="match status" value="2"/>
</dbReference>
<dbReference type="GeneID" id="106170751"/>
<comment type="subcellular location">
    <subcellularLocation>
        <location evidence="1">Nucleus</location>
    </subcellularLocation>
</comment>
<reference evidence="11" key="1">
    <citation type="submission" date="2025-08" db="UniProtKB">
        <authorList>
            <consortium name="RefSeq"/>
        </authorList>
    </citation>
    <scope>IDENTIFICATION</scope>
    <source>
        <tissue evidence="11">Gonads</tissue>
    </source>
</reference>
<accession>A0A1S3J7H7</accession>
<name>A0A1S3J7H7_LINAN</name>
<dbReference type="InParanoid" id="A0A1S3J7H7"/>
<protein>
    <submittedName>
        <fullName evidence="11">Uncharacterized protein LOC106170751</fullName>
    </submittedName>
</protein>
<dbReference type="GO" id="GO:0005634">
    <property type="term" value="C:nucleus"/>
    <property type="evidence" value="ECO:0007669"/>
    <property type="project" value="UniProtKB-SubCell"/>
</dbReference>
<feature type="compositionally biased region" description="Basic residues" evidence="8">
    <location>
        <begin position="781"/>
        <end position="791"/>
    </location>
</feature>
<feature type="compositionally biased region" description="Polar residues" evidence="8">
    <location>
        <begin position="737"/>
        <end position="755"/>
    </location>
</feature>
<dbReference type="SUPFAM" id="SSF57667">
    <property type="entry name" value="beta-beta-alpha zinc fingers"/>
    <property type="match status" value="1"/>
</dbReference>
<evidence type="ECO:0000256" key="4">
    <source>
        <dbReference type="ARBA" id="ARBA00022771"/>
    </source>
</evidence>
<evidence type="ECO:0000313" key="11">
    <source>
        <dbReference type="RefSeq" id="XP_013406191.1"/>
    </source>
</evidence>
<dbReference type="Proteomes" id="UP000085678">
    <property type="component" value="Unplaced"/>
</dbReference>
<evidence type="ECO:0000256" key="5">
    <source>
        <dbReference type="ARBA" id="ARBA00022833"/>
    </source>
</evidence>
<proteinExistence type="predicted"/>
<dbReference type="GO" id="GO:0008270">
    <property type="term" value="F:zinc ion binding"/>
    <property type="evidence" value="ECO:0007669"/>
    <property type="project" value="UniProtKB-KW"/>
</dbReference>
<evidence type="ECO:0000256" key="1">
    <source>
        <dbReference type="ARBA" id="ARBA00004123"/>
    </source>
</evidence>
<feature type="compositionally biased region" description="Polar residues" evidence="8">
    <location>
        <begin position="503"/>
        <end position="522"/>
    </location>
</feature>
<dbReference type="SMART" id="SM00355">
    <property type="entry name" value="ZnF_C2H2"/>
    <property type="match status" value="9"/>
</dbReference>
<feature type="compositionally biased region" description="Basic and acidic residues" evidence="8">
    <location>
        <begin position="814"/>
        <end position="827"/>
    </location>
</feature>
<dbReference type="OMA" id="KENDSEC"/>
<feature type="region of interest" description="Disordered" evidence="8">
    <location>
        <begin position="431"/>
        <end position="528"/>
    </location>
</feature>
<evidence type="ECO:0000256" key="2">
    <source>
        <dbReference type="ARBA" id="ARBA00022723"/>
    </source>
</evidence>
<dbReference type="InterPro" id="IPR013087">
    <property type="entry name" value="Znf_C2H2_type"/>
</dbReference>
<keyword evidence="2" id="KW-0479">Metal-binding</keyword>
<keyword evidence="6" id="KW-0539">Nucleus</keyword>
<dbReference type="InterPro" id="IPR050888">
    <property type="entry name" value="ZnF_C2H2-type_TF"/>
</dbReference>
<feature type="region of interest" description="Disordered" evidence="8">
    <location>
        <begin position="1029"/>
        <end position="1054"/>
    </location>
</feature>
<feature type="domain" description="C2H2-type" evidence="9">
    <location>
        <begin position="270"/>
        <end position="297"/>
    </location>
</feature>
<evidence type="ECO:0000256" key="7">
    <source>
        <dbReference type="PROSITE-ProRule" id="PRU00042"/>
    </source>
</evidence>
<evidence type="ECO:0000313" key="10">
    <source>
        <dbReference type="Proteomes" id="UP000085678"/>
    </source>
</evidence>
<dbReference type="InterPro" id="IPR036236">
    <property type="entry name" value="Znf_C2H2_sf"/>
</dbReference>
<feature type="compositionally biased region" description="Basic and acidic residues" evidence="8">
    <location>
        <begin position="670"/>
        <end position="686"/>
    </location>
</feature>
<dbReference type="RefSeq" id="XP_013406191.1">
    <property type="nucleotide sequence ID" value="XM_013550737.1"/>
</dbReference>